<comment type="caution">
    <text evidence="1">The sequence shown here is derived from an EMBL/GenBank/DDBJ whole genome shotgun (WGS) entry which is preliminary data.</text>
</comment>
<evidence type="ECO:0000313" key="1">
    <source>
        <dbReference type="EMBL" id="KAK3706666.1"/>
    </source>
</evidence>
<gene>
    <name evidence="1" type="ORF">RRG08_009303</name>
</gene>
<proteinExistence type="predicted"/>
<protein>
    <submittedName>
        <fullName evidence="1">Uncharacterized protein</fullName>
    </submittedName>
</protein>
<sequence>MLSVRPSRDLEVCPRSLHSRHLIQCTPPQGLLAPAPTNHPWNTDWFSPSGPSTAGVLSLSNSCALSVITVGHSIPVARVQTCTDASRSNVANTNISL</sequence>
<reference evidence="1" key="1">
    <citation type="journal article" date="2023" name="G3 (Bethesda)">
        <title>A reference genome for the long-term kleptoplast-retaining sea slug Elysia crispata morphotype clarki.</title>
        <authorList>
            <person name="Eastman K.E."/>
            <person name="Pendleton A.L."/>
            <person name="Shaikh M.A."/>
            <person name="Suttiyut T."/>
            <person name="Ogas R."/>
            <person name="Tomko P."/>
            <person name="Gavelis G."/>
            <person name="Widhalm J.R."/>
            <person name="Wisecaver J.H."/>
        </authorList>
    </citation>
    <scope>NUCLEOTIDE SEQUENCE</scope>
    <source>
        <strain evidence="1">ECLA1</strain>
    </source>
</reference>
<accession>A0AAE1CLC1</accession>
<keyword evidence="2" id="KW-1185">Reference proteome</keyword>
<dbReference type="Proteomes" id="UP001283361">
    <property type="component" value="Unassembled WGS sequence"/>
</dbReference>
<dbReference type="AlphaFoldDB" id="A0AAE1CLC1"/>
<name>A0AAE1CLC1_9GAST</name>
<evidence type="ECO:0000313" key="2">
    <source>
        <dbReference type="Proteomes" id="UP001283361"/>
    </source>
</evidence>
<dbReference type="EMBL" id="JAWDGP010007743">
    <property type="protein sequence ID" value="KAK3706666.1"/>
    <property type="molecule type" value="Genomic_DNA"/>
</dbReference>
<organism evidence="1 2">
    <name type="scientific">Elysia crispata</name>
    <name type="common">lettuce slug</name>
    <dbReference type="NCBI Taxonomy" id="231223"/>
    <lineage>
        <taxon>Eukaryota</taxon>
        <taxon>Metazoa</taxon>
        <taxon>Spiralia</taxon>
        <taxon>Lophotrochozoa</taxon>
        <taxon>Mollusca</taxon>
        <taxon>Gastropoda</taxon>
        <taxon>Heterobranchia</taxon>
        <taxon>Euthyneura</taxon>
        <taxon>Panpulmonata</taxon>
        <taxon>Sacoglossa</taxon>
        <taxon>Placobranchoidea</taxon>
        <taxon>Plakobranchidae</taxon>
        <taxon>Elysia</taxon>
    </lineage>
</organism>